<evidence type="ECO:0000256" key="1">
    <source>
        <dbReference type="ARBA" id="ARBA00004170"/>
    </source>
</evidence>
<keyword evidence="5 12" id="KW-0963">Cytoplasm</keyword>
<gene>
    <name evidence="12 17" type="primary">secA</name>
    <name evidence="17" type="ORF">QUV96_05320</name>
</gene>
<dbReference type="PROSITE" id="PS51194">
    <property type="entry name" value="HELICASE_CTER"/>
    <property type="match status" value="1"/>
</dbReference>
<evidence type="ECO:0000256" key="3">
    <source>
        <dbReference type="ARBA" id="ARBA00022448"/>
    </source>
</evidence>
<dbReference type="PANTHER" id="PTHR30612">
    <property type="entry name" value="SECA INNER MEMBRANE COMPONENT OF SEC PROTEIN SECRETION SYSTEM"/>
    <property type="match status" value="1"/>
</dbReference>
<comment type="caution">
    <text evidence="17">The sequence shown here is derived from an EMBL/GenBank/DDBJ whole genome shotgun (WGS) entry which is preliminary data.</text>
</comment>
<evidence type="ECO:0000256" key="9">
    <source>
        <dbReference type="ARBA" id="ARBA00022967"/>
    </source>
</evidence>
<evidence type="ECO:0000256" key="12">
    <source>
        <dbReference type="HAMAP-Rule" id="MF_01382"/>
    </source>
</evidence>
<dbReference type="InterPro" id="IPR044722">
    <property type="entry name" value="SecA_SF2_C"/>
</dbReference>
<dbReference type="Proteomes" id="UP001529340">
    <property type="component" value="Unassembled WGS sequence"/>
</dbReference>
<dbReference type="PANTHER" id="PTHR30612:SF0">
    <property type="entry name" value="CHLOROPLAST PROTEIN-TRANSPORTING ATPASE"/>
    <property type="match status" value="1"/>
</dbReference>
<reference evidence="17" key="2">
    <citation type="submission" date="2023-06" db="EMBL/GenBank/DDBJ databases">
        <authorList>
            <person name="Zeman M."/>
            <person name="Kubasova T."/>
            <person name="Jahodarova E."/>
            <person name="Nykrynova M."/>
            <person name="Rychlik I."/>
        </authorList>
    </citation>
    <scope>NUCLEOTIDE SEQUENCE</scope>
    <source>
        <strain evidence="17">ET39</strain>
    </source>
</reference>
<keyword evidence="9 12" id="KW-1278">Translocase</keyword>
<dbReference type="CDD" id="cd17928">
    <property type="entry name" value="DEXDc_SecA"/>
    <property type="match status" value="1"/>
</dbReference>
<dbReference type="Gene3D" id="3.90.1440.10">
    <property type="entry name" value="SecA, preprotein cross-linking domain"/>
    <property type="match status" value="1"/>
</dbReference>
<dbReference type="HAMAP" id="MF_01382">
    <property type="entry name" value="SecA"/>
    <property type="match status" value="1"/>
</dbReference>
<dbReference type="InterPro" id="IPR011130">
    <property type="entry name" value="SecA_preprotein_X-link_dom"/>
</dbReference>
<comment type="subunit">
    <text evidence="12">Monomer and homodimer. Part of the essential Sec protein translocation apparatus which comprises SecA, SecYEG and auxiliary proteins SecDF. Other proteins may also be involved.</text>
</comment>
<dbReference type="SMART" id="SM00957">
    <property type="entry name" value="SecA_DEAD"/>
    <property type="match status" value="1"/>
</dbReference>
<comment type="catalytic activity">
    <reaction evidence="12">
        <text>ATP + H2O + cellular proteinSide 1 = ADP + phosphate + cellular proteinSide 2.</text>
        <dbReference type="EC" id="7.4.2.8"/>
    </reaction>
</comment>
<evidence type="ECO:0000259" key="15">
    <source>
        <dbReference type="PROSITE" id="PS51194"/>
    </source>
</evidence>
<evidence type="ECO:0000256" key="11">
    <source>
        <dbReference type="ARBA" id="ARBA00023136"/>
    </source>
</evidence>
<dbReference type="InterPro" id="IPR020937">
    <property type="entry name" value="SecA_CS"/>
</dbReference>
<dbReference type="EC" id="7.4.2.8" evidence="12"/>
<reference evidence="17" key="1">
    <citation type="submission" date="2023-06" db="EMBL/GenBank/DDBJ databases">
        <title>Identification and characterization of horizontal gene transfer across gut microbiota members of farm animals based on homology search.</title>
        <authorList>
            <person name="Schwarzerova J."/>
            <person name="Nykrynova M."/>
            <person name="Jureckova K."/>
            <person name="Cejkova D."/>
            <person name="Rychlik I."/>
        </authorList>
    </citation>
    <scope>NUCLEOTIDE SEQUENCE</scope>
    <source>
        <strain evidence="17">ET39</strain>
    </source>
</reference>
<dbReference type="SUPFAM" id="SSF52540">
    <property type="entry name" value="P-loop containing nucleoside triphosphate hydrolases"/>
    <property type="match status" value="2"/>
</dbReference>
<dbReference type="InterPro" id="IPR014018">
    <property type="entry name" value="SecA_motor_DEAD"/>
</dbReference>
<dbReference type="PROSITE" id="PS51196">
    <property type="entry name" value="SECA_MOTOR_DEAD"/>
    <property type="match status" value="1"/>
</dbReference>
<keyword evidence="6 12" id="KW-0547">Nucleotide-binding</keyword>
<dbReference type="NCBIfam" id="TIGR00963">
    <property type="entry name" value="secA"/>
    <property type="match status" value="1"/>
</dbReference>
<keyword evidence="18" id="KW-1185">Reference proteome</keyword>
<proteinExistence type="inferred from homology"/>
<evidence type="ECO:0000256" key="4">
    <source>
        <dbReference type="ARBA" id="ARBA00022475"/>
    </source>
</evidence>
<dbReference type="InterPro" id="IPR036670">
    <property type="entry name" value="SecA_X-link_sf"/>
</dbReference>
<feature type="domain" description="SecA family profile" evidence="16">
    <location>
        <begin position="1"/>
        <end position="586"/>
    </location>
</feature>
<evidence type="ECO:0000256" key="8">
    <source>
        <dbReference type="ARBA" id="ARBA00022927"/>
    </source>
</evidence>
<dbReference type="SUPFAM" id="SSF81886">
    <property type="entry name" value="Helical scaffold and wing domains of SecA"/>
    <property type="match status" value="1"/>
</dbReference>
<dbReference type="InterPro" id="IPR001650">
    <property type="entry name" value="Helicase_C-like"/>
</dbReference>
<dbReference type="InterPro" id="IPR000185">
    <property type="entry name" value="SecA"/>
</dbReference>
<feature type="binding site" evidence="12">
    <location>
        <position position="85"/>
    </location>
    <ligand>
        <name>ATP</name>
        <dbReference type="ChEBI" id="CHEBI:30616"/>
    </ligand>
</feature>
<evidence type="ECO:0000313" key="17">
    <source>
        <dbReference type="EMBL" id="MDM8157056.1"/>
    </source>
</evidence>
<comment type="subcellular location">
    <subcellularLocation>
        <location evidence="12">Cell membrane</location>
        <topology evidence="12">Peripheral membrane protein</topology>
        <orientation evidence="12">Cytoplasmic side</orientation>
    </subcellularLocation>
    <subcellularLocation>
        <location evidence="12">Cytoplasm</location>
    </subcellularLocation>
    <subcellularLocation>
        <location evidence="1">Membrane</location>
        <topology evidence="1">Peripheral membrane protein</topology>
    </subcellularLocation>
    <text evidence="12">Distribution is 50-50.</text>
</comment>
<organism evidence="17 18">
    <name type="scientific">Amedibacillus dolichus</name>
    <dbReference type="NCBI Taxonomy" id="31971"/>
    <lineage>
        <taxon>Bacteria</taxon>
        <taxon>Bacillati</taxon>
        <taxon>Bacillota</taxon>
        <taxon>Erysipelotrichia</taxon>
        <taxon>Erysipelotrichales</taxon>
        <taxon>Erysipelotrichaceae</taxon>
        <taxon>Amedibacillus</taxon>
    </lineage>
</organism>
<dbReference type="Gene3D" id="3.40.50.300">
    <property type="entry name" value="P-loop containing nucleotide triphosphate hydrolases"/>
    <property type="match status" value="3"/>
</dbReference>
<dbReference type="NCBIfam" id="NF006630">
    <property type="entry name" value="PRK09200.1"/>
    <property type="match status" value="1"/>
</dbReference>
<accession>A0ABT7UBP8</accession>
<dbReference type="PROSITE" id="PS51192">
    <property type="entry name" value="HELICASE_ATP_BIND_1"/>
    <property type="match status" value="1"/>
</dbReference>
<dbReference type="RefSeq" id="WP_289607519.1">
    <property type="nucleotide sequence ID" value="NZ_JAUDCG010000017.1"/>
</dbReference>
<evidence type="ECO:0000256" key="10">
    <source>
        <dbReference type="ARBA" id="ARBA00023010"/>
    </source>
</evidence>
<keyword evidence="11 12" id="KW-0472">Membrane</keyword>
<dbReference type="CDD" id="cd18803">
    <property type="entry name" value="SF2_C_secA"/>
    <property type="match status" value="1"/>
</dbReference>
<dbReference type="InterPro" id="IPR036266">
    <property type="entry name" value="SecA_Wing/Scaffold_sf"/>
</dbReference>
<feature type="binding site" evidence="12">
    <location>
        <begin position="103"/>
        <end position="107"/>
    </location>
    <ligand>
        <name>ATP</name>
        <dbReference type="ChEBI" id="CHEBI:30616"/>
    </ligand>
</feature>
<feature type="domain" description="Helicase ATP-binding" evidence="14">
    <location>
        <begin position="87"/>
        <end position="225"/>
    </location>
</feature>
<dbReference type="EMBL" id="JAUDCG010000017">
    <property type="protein sequence ID" value="MDM8157056.1"/>
    <property type="molecule type" value="Genomic_DNA"/>
</dbReference>
<dbReference type="SUPFAM" id="SSF81767">
    <property type="entry name" value="Pre-protein crosslinking domain of SecA"/>
    <property type="match status" value="1"/>
</dbReference>
<dbReference type="Pfam" id="PF01043">
    <property type="entry name" value="SecA_PP_bind"/>
    <property type="match status" value="1"/>
</dbReference>
<comment type="similarity">
    <text evidence="2 12 13">Belongs to the SecA family.</text>
</comment>
<keyword evidence="4 12" id="KW-1003">Cell membrane</keyword>
<keyword evidence="7 12" id="KW-0067">ATP-binding</keyword>
<dbReference type="InterPro" id="IPR011116">
    <property type="entry name" value="SecA_Wing/Scaffold"/>
</dbReference>
<dbReference type="Pfam" id="PF07517">
    <property type="entry name" value="SecA_DEAD"/>
    <property type="match status" value="1"/>
</dbReference>
<dbReference type="PROSITE" id="PS01312">
    <property type="entry name" value="SECA"/>
    <property type="match status" value="1"/>
</dbReference>
<evidence type="ECO:0000256" key="6">
    <source>
        <dbReference type="ARBA" id="ARBA00022741"/>
    </source>
</evidence>
<evidence type="ECO:0000256" key="13">
    <source>
        <dbReference type="RuleBase" id="RU003874"/>
    </source>
</evidence>
<comment type="function">
    <text evidence="12">Part of the Sec protein translocase complex. Interacts with the SecYEG preprotein conducting channel. Has a central role in coupling the hydrolysis of ATP to the transfer of proteins into and across the cell membrane, serving as an ATP-driven molecular motor driving the stepwise translocation of polypeptide chains across the membrane.</text>
</comment>
<feature type="domain" description="Helicase C-terminal" evidence="15">
    <location>
        <begin position="430"/>
        <end position="599"/>
    </location>
</feature>
<evidence type="ECO:0000256" key="2">
    <source>
        <dbReference type="ARBA" id="ARBA00007650"/>
    </source>
</evidence>
<evidence type="ECO:0000313" key="18">
    <source>
        <dbReference type="Proteomes" id="UP001529340"/>
    </source>
</evidence>
<name>A0ABT7UBP8_9FIRM</name>
<dbReference type="Gene3D" id="1.10.3060.10">
    <property type="entry name" value="Helical scaffold and wing domains of SecA"/>
    <property type="match status" value="1"/>
</dbReference>
<keyword evidence="8 12" id="KW-0653">Protein transport</keyword>
<protein>
    <recommendedName>
        <fullName evidence="12 13">Protein translocase subunit SecA</fullName>
        <ecNumber evidence="12">7.4.2.8</ecNumber>
    </recommendedName>
</protein>
<dbReference type="PRINTS" id="PR00906">
    <property type="entry name" value="SECA"/>
</dbReference>
<dbReference type="InterPro" id="IPR027417">
    <property type="entry name" value="P-loop_NTPase"/>
</dbReference>
<dbReference type="InterPro" id="IPR014001">
    <property type="entry name" value="Helicase_ATP-bd"/>
</dbReference>
<keyword evidence="10 12" id="KW-0811">Translocation</keyword>
<evidence type="ECO:0000259" key="14">
    <source>
        <dbReference type="PROSITE" id="PS51192"/>
    </source>
</evidence>
<evidence type="ECO:0000259" key="16">
    <source>
        <dbReference type="PROSITE" id="PS51196"/>
    </source>
</evidence>
<dbReference type="InterPro" id="IPR011115">
    <property type="entry name" value="SecA_DEAD"/>
</dbReference>
<dbReference type="Pfam" id="PF07516">
    <property type="entry name" value="SecA_SW"/>
    <property type="match status" value="1"/>
</dbReference>
<dbReference type="Pfam" id="PF21090">
    <property type="entry name" value="P-loop_SecA"/>
    <property type="match status" value="1"/>
</dbReference>
<evidence type="ECO:0000256" key="7">
    <source>
        <dbReference type="ARBA" id="ARBA00022840"/>
    </source>
</evidence>
<sequence length="823" mass="94056">MASFLERLVSSDKRTLAKLEKKAEQVMALEETMRKLSQEEMVAQTNAFKERVQNGESLDDLLPEAYAAAREAARRVLGEHPYKVQIMGAIAMHQGDIAEMKTGEGKTLTATMCVYLNALAGKGVHVVTVNEYLAERDAQWMGEIYRYLGLTVGVNKRELLPVNKREAYNCDITYTTNSELGFDYLRDNMVTNVKDRTQRPLWMAVIDEVDSILIDESRTPLIISGGKKKTANLYIQADQFVKRLKKPVYEEEPRTGEKKLVSGGYEIDEKTRQVMLSEEGVKAAERFFRVKNLYDVEHTQLVHHITQALRANYIMKNEVEYVVSEEQEIVIVDQFTGRLMKGREYSDGLHQAIEAKEGVPIKEESSTLATITYQNFFRLYTKLAGMTGTAKTEEEEFLSTYNMRVIEIPTNRPIARIDYPDAIFATQQLKFAALVNEVKELHAKGQPVLVGTIAVETSELISKMLKKERIPHEVLNAKNHAREAEIIAKAGQVGSVTIATNMAGRGTDIKLSEESRALGGLAVLGSERHESRRIDNQLRGRSGRQGDPGFSRFYVSMEDSLMVRFGGEKLNGLFNQLGDQQIESKMVTKSITQAQKRVEGYNFDARKQLLEYDDVLRKQREIMYEQRNYTLEHEDVHDIVKGMFERVISDTVAANLDVNRHEDQINYAGICEGLSMMGMREENRIKPEEIQGKDRENVIAYCFDKVYNSYEKEIEPVHDQFLPFEKTAVLRIMDRNWIEHIDTMSKLRDGIHLRSYAQNNPLQAYVSEGYELFEEMTQRIAREIVVFLLRMRIVRKTPEQIAAEKAAREKAAREAEKKAEKGE</sequence>
<dbReference type="SMART" id="SM00958">
    <property type="entry name" value="SecA_PP_bind"/>
    <property type="match status" value="1"/>
</dbReference>
<keyword evidence="3 12" id="KW-0813">Transport</keyword>
<feature type="binding site" evidence="12">
    <location>
        <position position="508"/>
    </location>
    <ligand>
        <name>ATP</name>
        <dbReference type="ChEBI" id="CHEBI:30616"/>
    </ligand>
</feature>
<evidence type="ECO:0000256" key="5">
    <source>
        <dbReference type="ARBA" id="ARBA00022490"/>
    </source>
</evidence>